<keyword evidence="2" id="KW-1185">Reference proteome</keyword>
<dbReference type="EMBL" id="LDPH01000001">
    <property type="protein sequence ID" value="KLV28170.1"/>
    <property type="molecule type" value="Genomic_DNA"/>
</dbReference>
<dbReference type="PATRIC" id="fig|1397.4.peg.3"/>
<dbReference type="Gene3D" id="2.60.120.10">
    <property type="entry name" value="Jelly Rolls"/>
    <property type="match status" value="1"/>
</dbReference>
<reference evidence="1 2" key="1">
    <citation type="submission" date="2015-05" db="EMBL/GenBank/DDBJ databases">
        <title>Whole genome sequence and identification of bacterial endophytes from Costus igneus.</title>
        <authorList>
            <person name="Lee Y.P."/>
            <person name="Gan H.M."/>
            <person name="Eng W."/>
            <person name="Wheatley M.S."/>
            <person name="Caraballo A."/>
            <person name="Polter S."/>
            <person name="Savka M.A."/>
            <person name="Hudson A.O."/>
        </authorList>
    </citation>
    <scope>NUCLEOTIDE SEQUENCE [LARGE SCALE GENOMIC DNA]</scope>
    <source>
        <strain evidence="1 2">RIT379</strain>
    </source>
</reference>
<organism evidence="1 2">
    <name type="scientific">Niallia circulans</name>
    <name type="common">Bacillus circulans</name>
    <dbReference type="NCBI Taxonomy" id="1397"/>
    <lineage>
        <taxon>Bacteria</taxon>
        <taxon>Bacillati</taxon>
        <taxon>Bacillota</taxon>
        <taxon>Bacilli</taxon>
        <taxon>Bacillales</taxon>
        <taxon>Bacillaceae</taxon>
        <taxon>Niallia</taxon>
    </lineage>
</organism>
<evidence type="ECO:0000313" key="1">
    <source>
        <dbReference type="EMBL" id="KLV28170.1"/>
    </source>
</evidence>
<dbReference type="SUPFAM" id="SSF51182">
    <property type="entry name" value="RmlC-like cupins"/>
    <property type="match status" value="1"/>
</dbReference>
<accession>A0A0J1LGE8</accession>
<dbReference type="RefSeq" id="WP_047939877.1">
    <property type="nucleotide sequence ID" value="NZ_CP053989.1"/>
</dbReference>
<dbReference type="AlphaFoldDB" id="A0A0J1LGE8"/>
<gene>
    <name evidence="1" type="ORF">ABW02_00010</name>
</gene>
<dbReference type="OrthoDB" id="3782397at2"/>
<protein>
    <submittedName>
        <fullName evidence="1">Cupin</fullName>
    </submittedName>
</protein>
<dbReference type="InterPro" id="IPR014710">
    <property type="entry name" value="RmlC-like_jellyroll"/>
</dbReference>
<comment type="caution">
    <text evidence="1">The sequence shown here is derived from an EMBL/GenBank/DDBJ whole genome shotgun (WGS) entry which is preliminary data.</text>
</comment>
<dbReference type="Proteomes" id="UP000036045">
    <property type="component" value="Unassembled WGS sequence"/>
</dbReference>
<name>A0A0J1LGE8_NIACI</name>
<evidence type="ECO:0000313" key="2">
    <source>
        <dbReference type="Proteomes" id="UP000036045"/>
    </source>
</evidence>
<dbReference type="GeneID" id="56349005"/>
<dbReference type="InterPro" id="IPR011051">
    <property type="entry name" value="RmlC_Cupin_sf"/>
</dbReference>
<proteinExistence type="predicted"/>
<sequence>MKIFQFNKEYGKQITQYNSYFIMSRIVETKKEAHIGCMYLEENGIIGLHQAVIPQLLLIVSGVGYVRGEKNEWFQVRSGDAVYWDKKEWHETKTDLGLTAIVIESEEIMPALMMRLKEKNI</sequence>